<dbReference type="GO" id="GO:0080044">
    <property type="term" value="F:quercetin 7-O-glucosyltransferase activity"/>
    <property type="evidence" value="ECO:0007669"/>
    <property type="project" value="TreeGrafter"/>
</dbReference>
<dbReference type="Proteomes" id="UP001443914">
    <property type="component" value="Unassembled WGS sequence"/>
</dbReference>
<proteinExistence type="inferred from homology"/>
<dbReference type="EMBL" id="JBDFQZ010000005">
    <property type="protein sequence ID" value="KAK9725258.1"/>
    <property type="molecule type" value="Genomic_DNA"/>
</dbReference>
<keyword evidence="3" id="KW-0328">Glycosyltransferase</keyword>
<organism evidence="4 5">
    <name type="scientific">Saponaria officinalis</name>
    <name type="common">Common soapwort</name>
    <name type="synonym">Lychnis saponaria</name>
    <dbReference type="NCBI Taxonomy" id="3572"/>
    <lineage>
        <taxon>Eukaryota</taxon>
        <taxon>Viridiplantae</taxon>
        <taxon>Streptophyta</taxon>
        <taxon>Embryophyta</taxon>
        <taxon>Tracheophyta</taxon>
        <taxon>Spermatophyta</taxon>
        <taxon>Magnoliopsida</taxon>
        <taxon>eudicotyledons</taxon>
        <taxon>Gunneridae</taxon>
        <taxon>Pentapetalae</taxon>
        <taxon>Caryophyllales</taxon>
        <taxon>Caryophyllaceae</taxon>
        <taxon>Caryophylleae</taxon>
        <taxon>Saponaria</taxon>
    </lineage>
</organism>
<evidence type="ECO:0000256" key="2">
    <source>
        <dbReference type="ARBA" id="ARBA00022679"/>
    </source>
</evidence>
<keyword evidence="5" id="KW-1185">Reference proteome</keyword>
<evidence type="ECO:0008006" key="6">
    <source>
        <dbReference type="Google" id="ProtNLM"/>
    </source>
</evidence>
<dbReference type="PANTHER" id="PTHR11926:SF1560">
    <property type="entry name" value="UDP-GLYCOSYLTRANSFERASE 74E1-RELATED"/>
    <property type="match status" value="1"/>
</dbReference>
<sequence>MKPPTQKNVDTYMEKFDLIAPKSLSELIESKIRLGHNVKCLIYDSCIPWVLDVAEKFGLYGASFFTQSCLVSMIFYQVYEGVLSVPIKGPWSSDFVKGVPLIEEKDMPSFVCEVGLYPSLEKLVINQFSNYGEANWRFFNTIDVLECEVINWMQNICNVKTIGPCIPSKYLDNRIPNDTDYGLSLFEPETDSCIQWLNARQSGSVIYVSMGSMASLGDIEMEEMARALSKTNKYFLWVVRATEEDKLPLNFKQETSEKGLIVSWCPQLEVLAHPALGCFITHCGWNSTLEAISLGVPMVAYPQWTDQPTNAKCIMDLWKIGVKVRENDSGLVTREEIELCILDVMEGEKSKEIKSNAQKWKHLANETMQDNGSSSKNIEEFVAKLKS</sequence>
<dbReference type="InterPro" id="IPR035595">
    <property type="entry name" value="UDP_glycos_trans_CS"/>
</dbReference>
<dbReference type="CDD" id="cd03784">
    <property type="entry name" value="GT1_Gtf-like"/>
    <property type="match status" value="1"/>
</dbReference>
<dbReference type="GO" id="GO:0016104">
    <property type="term" value="P:triterpenoid biosynthetic process"/>
    <property type="evidence" value="ECO:0007669"/>
    <property type="project" value="UniProtKB-ARBA"/>
</dbReference>
<accession>A0AAW1KX41</accession>
<dbReference type="Pfam" id="PF00201">
    <property type="entry name" value="UDPGT"/>
    <property type="match status" value="1"/>
</dbReference>
<dbReference type="SUPFAM" id="SSF53756">
    <property type="entry name" value="UDP-Glycosyltransferase/glycogen phosphorylase"/>
    <property type="match status" value="1"/>
</dbReference>
<dbReference type="AlphaFoldDB" id="A0AAW1KX41"/>
<dbReference type="PANTHER" id="PTHR11926">
    <property type="entry name" value="GLUCOSYL/GLUCURONOSYL TRANSFERASES"/>
    <property type="match status" value="1"/>
</dbReference>
<evidence type="ECO:0000256" key="1">
    <source>
        <dbReference type="ARBA" id="ARBA00009995"/>
    </source>
</evidence>
<dbReference type="Gene3D" id="3.40.50.2000">
    <property type="entry name" value="Glycogen Phosphorylase B"/>
    <property type="match status" value="2"/>
</dbReference>
<comment type="similarity">
    <text evidence="1 3">Belongs to the UDP-glycosyltransferase family.</text>
</comment>
<dbReference type="GO" id="GO:0016135">
    <property type="term" value="P:saponin biosynthetic process"/>
    <property type="evidence" value="ECO:0007669"/>
    <property type="project" value="UniProtKB-ARBA"/>
</dbReference>
<dbReference type="FunFam" id="3.40.50.2000:FF:000019">
    <property type="entry name" value="Glycosyltransferase"/>
    <property type="match status" value="1"/>
</dbReference>
<keyword evidence="2 3" id="KW-0808">Transferase</keyword>
<dbReference type="InterPro" id="IPR002213">
    <property type="entry name" value="UDP_glucos_trans"/>
</dbReference>
<evidence type="ECO:0000313" key="4">
    <source>
        <dbReference type="EMBL" id="KAK9725258.1"/>
    </source>
</evidence>
<comment type="caution">
    <text evidence="4">The sequence shown here is derived from an EMBL/GenBank/DDBJ whole genome shotgun (WGS) entry which is preliminary data.</text>
</comment>
<protein>
    <recommendedName>
        <fullName evidence="6">Glycosyltransferase</fullName>
    </recommendedName>
</protein>
<evidence type="ECO:0000313" key="5">
    <source>
        <dbReference type="Proteomes" id="UP001443914"/>
    </source>
</evidence>
<name>A0AAW1KX41_SAPOF</name>
<reference evidence="4" key="1">
    <citation type="submission" date="2024-03" db="EMBL/GenBank/DDBJ databases">
        <title>WGS assembly of Saponaria officinalis var. Norfolk2.</title>
        <authorList>
            <person name="Jenkins J."/>
            <person name="Shu S."/>
            <person name="Grimwood J."/>
            <person name="Barry K."/>
            <person name="Goodstein D."/>
            <person name="Schmutz J."/>
            <person name="Leebens-Mack J."/>
            <person name="Osbourn A."/>
        </authorList>
    </citation>
    <scope>NUCLEOTIDE SEQUENCE [LARGE SCALE GENOMIC DNA]</scope>
    <source>
        <strain evidence="4">JIC</strain>
    </source>
</reference>
<evidence type="ECO:0000256" key="3">
    <source>
        <dbReference type="RuleBase" id="RU003718"/>
    </source>
</evidence>
<dbReference type="PROSITE" id="PS00375">
    <property type="entry name" value="UDPGT"/>
    <property type="match status" value="1"/>
</dbReference>
<gene>
    <name evidence="4" type="ORF">RND81_05G132200</name>
</gene>
<dbReference type="GO" id="GO:0080043">
    <property type="term" value="F:quercetin 3-O-glucosyltransferase activity"/>
    <property type="evidence" value="ECO:0007669"/>
    <property type="project" value="TreeGrafter"/>
</dbReference>